<feature type="chain" id="PRO_5026141900" evidence="5">
    <location>
        <begin position="24"/>
        <end position="501"/>
    </location>
</feature>
<comment type="caution">
    <text evidence="7">The sequence shown here is derived from an EMBL/GenBank/DDBJ whole genome shotgun (WGS) entry which is preliminary data.</text>
</comment>
<organism evidence="7 8">
    <name type="scientific">Bacillus aerolatus</name>
    <dbReference type="NCBI Taxonomy" id="2653354"/>
    <lineage>
        <taxon>Bacteria</taxon>
        <taxon>Bacillati</taxon>
        <taxon>Bacillota</taxon>
        <taxon>Bacilli</taxon>
        <taxon>Bacillales</taxon>
        <taxon>Bacillaceae</taxon>
        <taxon>Bacillus</taxon>
    </lineage>
</organism>
<dbReference type="PANTHER" id="PTHR10357">
    <property type="entry name" value="ALPHA-AMYLASE FAMILY MEMBER"/>
    <property type="match status" value="1"/>
</dbReference>
<dbReference type="GO" id="GO:0005975">
    <property type="term" value="P:carbohydrate metabolic process"/>
    <property type="evidence" value="ECO:0007669"/>
    <property type="project" value="InterPro"/>
</dbReference>
<sequence length="501" mass="57526">MKRRLCSLILLPFLLLYAFPVGAVEKEEQTWQDETMYYLMTDRFNNGTNKNDKEINNNDPLAYQGGDFSGAAAKLDYIQEMGFTSIIISPVFENAKGGYHGYWITNFYKPNEQFGTMKELNHLVKEAHDRDMKVLVDFPVTQVSPSHPWAKDSAKADWFKKKNAQPEEKWLGTMAALNLENEEVKKELIKAGKWWIEKADVDGYYLSDAANAPLSFWQDFSKQVKQQKSSFFLLGESNENIDIKRFEASGLDSMMNTELSASLREQFKNVKQPSEGTVSLLKETPYREAFLSANFLDSNKTDRFTKEMVEENVFPGTRWMLALTYLYTVPGLPVVYYGSEVALNGEEGVDSHRLLSFKEDQELIDYMKKIGELRQQLPALTRGSYEPIYDKDGMTVFKREYKDETIVVAVNNSDKAQKVSIPAAELDRNKELRGLLAGDMVRPEEDRFTLILDREESEIYALAEKTGINKMFIAALAAVYVVFMIFLYLVWKRGRAARRNN</sequence>
<dbReference type="EMBL" id="WEIO01000010">
    <property type="protein sequence ID" value="KAB7704970.1"/>
    <property type="molecule type" value="Genomic_DNA"/>
</dbReference>
<feature type="signal peptide" evidence="5">
    <location>
        <begin position="1"/>
        <end position="23"/>
    </location>
</feature>
<evidence type="ECO:0000256" key="4">
    <source>
        <dbReference type="SAM" id="Phobius"/>
    </source>
</evidence>
<dbReference type="SUPFAM" id="SSF51445">
    <property type="entry name" value="(Trans)glycosidases"/>
    <property type="match status" value="1"/>
</dbReference>
<keyword evidence="4" id="KW-0812">Transmembrane</keyword>
<keyword evidence="4" id="KW-1133">Transmembrane helix</keyword>
<comment type="cofactor">
    <cofactor evidence="1">
        <name>Ca(2+)</name>
        <dbReference type="ChEBI" id="CHEBI:29108"/>
    </cofactor>
</comment>
<dbReference type="InterPro" id="IPR054174">
    <property type="entry name" value="Alpha-amylase-like_C"/>
</dbReference>
<feature type="transmembrane region" description="Helical" evidence="4">
    <location>
        <begin position="471"/>
        <end position="491"/>
    </location>
</feature>
<dbReference type="SMART" id="SM00642">
    <property type="entry name" value="Aamy"/>
    <property type="match status" value="1"/>
</dbReference>
<dbReference type="SUPFAM" id="SSF51011">
    <property type="entry name" value="Glycosyl hydrolase domain"/>
    <property type="match status" value="1"/>
</dbReference>
<keyword evidence="4" id="KW-0472">Membrane</keyword>
<evidence type="ECO:0000256" key="5">
    <source>
        <dbReference type="SAM" id="SignalP"/>
    </source>
</evidence>
<accession>A0A6I1FH93</accession>
<dbReference type="InterPro" id="IPR017853">
    <property type="entry name" value="GH"/>
</dbReference>
<dbReference type="Gene3D" id="3.20.20.80">
    <property type="entry name" value="Glycosidases"/>
    <property type="match status" value="1"/>
</dbReference>
<feature type="domain" description="Glycosyl hydrolase family 13 catalytic" evidence="6">
    <location>
        <begin position="38"/>
        <end position="374"/>
    </location>
</feature>
<keyword evidence="2" id="KW-0479">Metal-binding</keyword>
<dbReference type="AlphaFoldDB" id="A0A6I1FH93"/>
<evidence type="ECO:0000313" key="7">
    <source>
        <dbReference type="EMBL" id="KAB7704970.1"/>
    </source>
</evidence>
<evidence type="ECO:0000256" key="3">
    <source>
        <dbReference type="ARBA" id="ARBA00022729"/>
    </source>
</evidence>
<dbReference type="Gene3D" id="2.60.40.1180">
    <property type="entry name" value="Golgi alpha-mannosidase II"/>
    <property type="match status" value="1"/>
</dbReference>
<evidence type="ECO:0000256" key="1">
    <source>
        <dbReference type="ARBA" id="ARBA00001913"/>
    </source>
</evidence>
<dbReference type="InterPro" id="IPR006047">
    <property type="entry name" value="GH13_cat_dom"/>
</dbReference>
<dbReference type="RefSeq" id="WP_152153595.1">
    <property type="nucleotide sequence ID" value="NZ_WEIO01000010.1"/>
</dbReference>
<dbReference type="Proteomes" id="UP000429595">
    <property type="component" value="Unassembled WGS sequence"/>
</dbReference>
<evidence type="ECO:0000313" key="8">
    <source>
        <dbReference type="Proteomes" id="UP000429595"/>
    </source>
</evidence>
<keyword evidence="8" id="KW-1185">Reference proteome</keyword>
<protein>
    <submittedName>
        <fullName evidence="7">Alpha-amylase</fullName>
    </submittedName>
</protein>
<dbReference type="Pfam" id="PF00128">
    <property type="entry name" value="Alpha-amylase"/>
    <property type="match status" value="2"/>
</dbReference>
<evidence type="ECO:0000259" key="6">
    <source>
        <dbReference type="SMART" id="SM00642"/>
    </source>
</evidence>
<reference evidence="7 8" key="1">
    <citation type="submission" date="2019-10" db="EMBL/GenBank/DDBJ databases">
        <title>Bacillus aerolatum sp. nov., isolated from bioaerosol of sport playgrounds.</title>
        <authorList>
            <person name="Chen P."/>
            <person name="Zhang G."/>
        </authorList>
    </citation>
    <scope>NUCLEOTIDE SEQUENCE [LARGE SCALE GENOMIC DNA]</scope>
    <source>
        <strain evidence="7 8">CX253</strain>
    </source>
</reference>
<dbReference type="Pfam" id="PF22026">
    <property type="entry name" value="Alpha-amylase_C_2"/>
    <property type="match status" value="1"/>
</dbReference>
<evidence type="ECO:0000256" key="2">
    <source>
        <dbReference type="ARBA" id="ARBA00022723"/>
    </source>
</evidence>
<gene>
    <name evidence="7" type="ORF">F9802_15525</name>
</gene>
<dbReference type="InterPro" id="IPR013780">
    <property type="entry name" value="Glyco_hydro_b"/>
</dbReference>
<dbReference type="PANTHER" id="PTHR10357:SF215">
    <property type="entry name" value="ALPHA-AMYLASE 1"/>
    <property type="match status" value="1"/>
</dbReference>
<proteinExistence type="predicted"/>
<keyword evidence="3 5" id="KW-0732">Signal</keyword>
<name>A0A6I1FH93_9BACI</name>
<dbReference type="GO" id="GO:0046872">
    <property type="term" value="F:metal ion binding"/>
    <property type="evidence" value="ECO:0007669"/>
    <property type="project" value="UniProtKB-KW"/>
</dbReference>